<protein>
    <submittedName>
        <fullName evidence="1">Uncharacterized protein</fullName>
    </submittedName>
</protein>
<gene>
    <name evidence="1" type="ORF">L6452_24637</name>
</gene>
<evidence type="ECO:0000313" key="1">
    <source>
        <dbReference type="EMBL" id="KAI3706711.1"/>
    </source>
</evidence>
<accession>A0ACB9AAF4</accession>
<organism evidence="1 2">
    <name type="scientific">Arctium lappa</name>
    <name type="common">Greater burdock</name>
    <name type="synonym">Lappa major</name>
    <dbReference type="NCBI Taxonomy" id="4217"/>
    <lineage>
        <taxon>Eukaryota</taxon>
        <taxon>Viridiplantae</taxon>
        <taxon>Streptophyta</taxon>
        <taxon>Embryophyta</taxon>
        <taxon>Tracheophyta</taxon>
        <taxon>Spermatophyta</taxon>
        <taxon>Magnoliopsida</taxon>
        <taxon>eudicotyledons</taxon>
        <taxon>Gunneridae</taxon>
        <taxon>Pentapetalae</taxon>
        <taxon>asterids</taxon>
        <taxon>campanulids</taxon>
        <taxon>Asterales</taxon>
        <taxon>Asteraceae</taxon>
        <taxon>Carduoideae</taxon>
        <taxon>Cardueae</taxon>
        <taxon>Arctiinae</taxon>
        <taxon>Arctium</taxon>
    </lineage>
</organism>
<comment type="caution">
    <text evidence="1">The sequence shown here is derived from an EMBL/GenBank/DDBJ whole genome shotgun (WGS) entry which is preliminary data.</text>
</comment>
<keyword evidence="2" id="KW-1185">Reference proteome</keyword>
<dbReference type="EMBL" id="CM042054">
    <property type="protein sequence ID" value="KAI3706711.1"/>
    <property type="molecule type" value="Genomic_DNA"/>
</dbReference>
<evidence type="ECO:0000313" key="2">
    <source>
        <dbReference type="Proteomes" id="UP001055879"/>
    </source>
</evidence>
<reference evidence="1 2" key="2">
    <citation type="journal article" date="2022" name="Mol. Ecol. Resour.">
        <title>The genomes of chicory, endive, great burdock and yacon provide insights into Asteraceae paleo-polyploidization history and plant inulin production.</title>
        <authorList>
            <person name="Fan W."/>
            <person name="Wang S."/>
            <person name="Wang H."/>
            <person name="Wang A."/>
            <person name="Jiang F."/>
            <person name="Liu H."/>
            <person name="Zhao H."/>
            <person name="Xu D."/>
            <person name="Zhang Y."/>
        </authorList>
    </citation>
    <scope>NUCLEOTIDE SEQUENCE [LARGE SCALE GENOMIC DNA]</scope>
    <source>
        <strain evidence="2">cv. Niubang</strain>
    </source>
</reference>
<reference evidence="2" key="1">
    <citation type="journal article" date="2022" name="Mol. Ecol. Resour.">
        <title>The genomes of chicory, endive, great burdock and yacon provide insights into Asteraceae palaeo-polyploidization history and plant inulin production.</title>
        <authorList>
            <person name="Fan W."/>
            <person name="Wang S."/>
            <person name="Wang H."/>
            <person name="Wang A."/>
            <person name="Jiang F."/>
            <person name="Liu H."/>
            <person name="Zhao H."/>
            <person name="Xu D."/>
            <person name="Zhang Y."/>
        </authorList>
    </citation>
    <scope>NUCLEOTIDE SEQUENCE [LARGE SCALE GENOMIC DNA]</scope>
    <source>
        <strain evidence="2">cv. Niubang</strain>
    </source>
</reference>
<sequence>MLNILCLKLQNILPYITDDINSYTHSSQKKKNMTNSELVFIPSPGAGHLPPTVELAKLLLHRENRLSITIIIMKVPFGGTYDTETLNSTPRLRFIKIPSDESTIALISPATFLSAFVEHHKSHVRNIVCGIIDSNTAQLVGFVVDMFCVAMVDVANEFGAPTYTYFTSGAAILGLLFYLQTKRDEEDHDVTELKKDSESELSIPSYINPVPVKVLPDAVFDKEGGSKMFLDLPKRFRQTKGIIVNSFHELESHGIEFLSGDDDIPPVFPVGPILNLKNTMSNDNKTDDIMTWLNEQPERSVVFMCFGSMGSFPEKQIKEMAAAIERSGQRFLWSLRRPTSKEKIESHKEYEDPDEVLPEGFLERTSGVGKVIGWAPQMRVLSHPSVGGFVSHCGWNSTLESIWCGVPIAAWPIYAEQQANAFQLVVDLGIAADIRMDYRTNIKPGGKEMFVTAEEIESGIRRVMSDAQIRKKAKEMKQKSRFAVSEGGSSYASIGCFIHHLMNL</sequence>
<name>A0ACB9AAF4_ARCLA</name>
<proteinExistence type="predicted"/>
<dbReference type="Proteomes" id="UP001055879">
    <property type="component" value="Linkage Group LG08"/>
</dbReference>